<gene>
    <name evidence="7" type="ORF">IWZ03DRAFT_44244</name>
</gene>
<comment type="subcellular location">
    <subcellularLocation>
        <location evidence="1">Nucleus</location>
    </subcellularLocation>
</comment>
<feature type="region of interest" description="Disordered" evidence="4">
    <location>
        <begin position="858"/>
        <end position="899"/>
    </location>
</feature>
<feature type="compositionally biased region" description="Polar residues" evidence="4">
    <location>
        <begin position="871"/>
        <end position="886"/>
    </location>
</feature>
<feature type="domain" description="Myb-like" evidence="5">
    <location>
        <begin position="569"/>
        <end position="618"/>
    </location>
</feature>
<feature type="compositionally biased region" description="Basic and acidic residues" evidence="4">
    <location>
        <begin position="237"/>
        <end position="250"/>
    </location>
</feature>
<dbReference type="InterPro" id="IPR001005">
    <property type="entry name" value="SANT/Myb"/>
</dbReference>
<keyword evidence="2" id="KW-0238">DNA-binding</keyword>
<evidence type="ECO:0000313" key="8">
    <source>
        <dbReference type="Proteomes" id="UP001363622"/>
    </source>
</evidence>
<feature type="region of interest" description="Disordered" evidence="4">
    <location>
        <begin position="698"/>
        <end position="719"/>
    </location>
</feature>
<feature type="compositionally biased region" description="Basic residues" evidence="4">
    <location>
        <begin position="275"/>
        <end position="299"/>
    </location>
</feature>
<sequence>MGQGSSQLDADAPITLDVPASSGLSAMSGQEDDMAASSQLASEELTSKHRPKNKDKKKKSSKRKSECSVKDQETSPLTNGHGKNVEAPTKNLARADSHAVRDSKDTTAGQDGAEDAKENVKKSKKKSAKAAEAESPVDVAHRKTSKKRKRKSKDAADLDEKAQPDVEPASADLTQTLNRLENEEKPAKKMKNCKRLSKSGVFPTPVKETPIPLPIALPKSPEDSKDQTPSKSKKRARGADADEQHDKENAVRTAFPEANDAKLEDTQELEDGSSKRHNKHKKNKREKREKKGKKEKRSRHSDALQTQELSGSQEIPSTDPQNIEPQTVSSRLPAADDSMIDPALLPPSGTQEERQVNGWDEEQPYKKSKKSKSSRRSEKTETRNEDEAVRKAAEQTYKQKPKIGLFDTSDAHERTGQTAYIEHQKKKEKRKRKSEQANASANGTQEVPSTAPEPIQESRTKKRKTKANETDAEQQTTSKGQKGSFGDSEDFPSSGPYTKREIETLTRAIETYRDFYDLTQRQVNDIVQAGVFAEVHNKSCKAFWDDICPCLPNRWSRETIIKFVRRKWHNYEKRGKWDPEEDDMLREAYARFPGQWTNIGSELGRFPDDCRDRWRNYLSYSDTMSTKRWHDSEVNELLNIVQECLNSLLERFPEDQQQRWREELQCTEPRKIWMPKEIQNLVRKMPICMEALRAAFSQKHPRNTSQKRASDRRRGSSDTDSSVVINWDLVSEKMGKKRSRLQIMSKWKALENMYTGELKDSFFTEANHWRVENGQKWADNMLPGDKYNIVLAMQDLGLTNEERIVWNTVAYHDLVRLRWAHQAKMTWLLMKSLVPPQDSLPKTLDALKKYYEKNHAGELDKHWHKPRKGSKSATQSREASEAATNGNGTGELEWRGGVKFPKATKSAAWVSNEDDEDEDGAQ</sequence>
<evidence type="ECO:0000256" key="2">
    <source>
        <dbReference type="ARBA" id="ARBA00023125"/>
    </source>
</evidence>
<comment type="caution">
    <text evidence="7">The sequence shown here is derived from an EMBL/GenBank/DDBJ whole genome shotgun (WGS) entry which is preliminary data.</text>
</comment>
<keyword evidence="8" id="KW-1185">Reference proteome</keyword>
<dbReference type="PROSITE" id="PS50090">
    <property type="entry name" value="MYB_LIKE"/>
    <property type="match status" value="1"/>
</dbReference>
<feature type="compositionally biased region" description="Basic and acidic residues" evidence="4">
    <location>
        <begin position="708"/>
        <end position="717"/>
    </location>
</feature>
<feature type="compositionally biased region" description="Basic residues" evidence="4">
    <location>
        <begin position="424"/>
        <end position="433"/>
    </location>
</feature>
<reference evidence="7 8" key="1">
    <citation type="submission" date="2024-04" db="EMBL/GenBank/DDBJ databases">
        <title>Phyllosticta paracitricarpa is synonymous to the EU quarantine fungus P. citricarpa based on phylogenomic analyses.</title>
        <authorList>
            <consortium name="Lawrence Berkeley National Laboratory"/>
            <person name="Van Ingen-Buijs V.A."/>
            <person name="Van Westerhoven A.C."/>
            <person name="Haridas S."/>
            <person name="Skiadas P."/>
            <person name="Martin F."/>
            <person name="Groenewald J.Z."/>
            <person name="Crous P.W."/>
            <person name="Seidl M.F."/>
        </authorList>
    </citation>
    <scope>NUCLEOTIDE SEQUENCE [LARGE SCALE GENOMIC DNA]</scope>
    <source>
        <strain evidence="7 8">CBS 123371</strain>
    </source>
</reference>
<evidence type="ECO:0000313" key="7">
    <source>
        <dbReference type="EMBL" id="KAK7513034.1"/>
    </source>
</evidence>
<accession>A0ABR1KE50</accession>
<feature type="compositionally biased region" description="Basic residues" evidence="4">
    <location>
        <begin position="48"/>
        <end position="62"/>
    </location>
</feature>
<proteinExistence type="predicted"/>
<organism evidence="7 8">
    <name type="scientific">Phyllosticta citriasiana</name>
    <dbReference type="NCBI Taxonomy" id="595635"/>
    <lineage>
        <taxon>Eukaryota</taxon>
        <taxon>Fungi</taxon>
        <taxon>Dikarya</taxon>
        <taxon>Ascomycota</taxon>
        <taxon>Pezizomycotina</taxon>
        <taxon>Dothideomycetes</taxon>
        <taxon>Dothideomycetes incertae sedis</taxon>
        <taxon>Botryosphaeriales</taxon>
        <taxon>Phyllostictaceae</taxon>
        <taxon>Phyllosticta</taxon>
    </lineage>
</organism>
<dbReference type="InterPro" id="IPR051651">
    <property type="entry name" value="DMTF1_DNA-bind_reg"/>
</dbReference>
<feature type="compositionally biased region" description="Basic and acidic residues" evidence="4">
    <location>
        <begin position="93"/>
        <end position="105"/>
    </location>
</feature>
<evidence type="ECO:0000259" key="5">
    <source>
        <dbReference type="PROSITE" id="PS50090"/>
    </source>
</evidence>
<feature type="region of interest" description="Disordered" evidence="4">
    <location>
        <begin position="1"/>
        <end position="499"/>
    </location>
</feature>
<feature type="domain" description="HTH myb-type" evidence="6">
    <location>
        <begin position="573"/>
        <end position="622"/>
    </location>
</feature>
<dbReference type="PROSITE" id="PS51294">
    <property type="entry name" value="HTH_MYB"/>
    <property type="match status" value="1"/>
</dbReference>
<feature type="compositionally biased region" description="Basic and acidic residues" evidence="4">
    <location>
        <begin position="375"/>
        <end position="393"/>
    </location>
</feature>
<feature type="compositionally biased region" description="Polar residues" evidence="4">
    <location>
        <begin position="303"/>
        <end position="330"/>
    </location>
</feature>
<dbReference type="PANTHER" id="PTHR46380">
    <property type="entry name" value="CYCLIN-D-BINDING MYB-LIKE TRANSCRIPTION FACTOR 1"/>
    <property type="match status" value="1"/>
</dbReference>
<feature type="compositionally biased region" description="Basic residues" evidence="4">
    <location>
        <begin position="188"/>
        <end position="197"/>
    </location>
</feature>
<evidence type="ECO:0000259" key="6">
    <source>
        <dbReference type="PROSITE" id="PS51294"/>
    </source>
</evidence>
<dbReference type="Proteomes" id="UP001363622">
    <property type="component" value="Unassembled WGS sequence"/>
</dbReference>
<evidence type="ECO:0000256" key="1">
    <source>
        <dbReference type="ARBA" id="ARBA00004123"/>
    </source>
</evidence>
<protein>
    <recommendedName>
        <fullName evidence="9">DNA-binding protein REB1</fullName>
    </recommendedName>
</protein>
<feature type="compositionally biased region" description="Basic and acidic residues" evidence="4">
    <location>
        <begin position="63"/>
        <end position="73"/>
    </location>
</feature>
<dbReference type="PANTHER" id="PTHR46380:SF2">
    <property type="entry name" value="CYCLIN-D-BINDING MYB-LIKE TRANSCRIPTION FACTOR 1"/>
    <property type="match status" value="1"/>
</dbReference>
<name>A0ABR1KE50_9PEZI</name>
<evidence type="ECO:0000256" key="3">
    <source>
        <dbReference type="ARBA" id="ARBA00023242"/>
    </source>
</evidence>
<keyword evidence="3" id="KW-0539">Nucleus</keyword>
<dbReference type="InterPro" id="IPR009057">
    <property type="entry name" value="Homeodomain-like_sf"/>
</dbReference>
<dbReference type="CDD" id="cd00167">
    <property type="entry name" value="SANT"/>
    <property type="match status" value="1"/>
</dbReference>
<feature type="compositionally biased region" description="Basic residues" evidence="4">
    <location>
        <begin position="142"/>
        <end position="152"/>
    </location>
</feature>
<dbReference type="InterPro" id="IPR017930">
    <property type="entry name" value="Myb_dom"/>
</dbReference>
<dbReference type="Gene3D" id="1.10.10.60">
    <property type="entry name" value="Homeodomain-like"/>
    <property type="match status" value="1"/>
</dbReference>
<dbReference type="Pfam" id="PF00249">
    <property type="entry name" value="Myb_DNA-binding"/>
    <property type="match status" value="1"/>
</dbReference>
<evidence type="ECO:0000256" key="4">
    <source>
        <dbReference type="SAM" id="MobiDB-lite"/>
    </source>
</evidence>
<dbReference type="EMBL" id="JBBPHU010000010">
    <property type="protein sequence ID" value="KAK7513034.1"/>
    <property type="molecule type" value="Genomic_DNA"/>
</dbReference>
<feature type="compositionally biased region" description="Polar residues" evidence="4">
    <location>
        <begin position="436"/>
        <end position="448"/>
    </location>
</feature>
<dbReference type="SUPFAM" id="SSF46689">
    <property type="entry name" value="Homeodomain-like"/>
    <property type="match status" value="1"/>
</dbReference>
<evidence type="ECO:0008006" key="9">
    <source>
        <dbReference type="Google" id="ProtNLM"/>
    </source>
</evidence>
<dbReference type="SMART" id="SM00717">
    <property type="entry name" value="SANT"/>
    <property type="match status" value="3"/>
</dbReference>
<feature type="compositionally biased region" description="Basic and acidic residues" evidence="4">
    <location>
        <begin position="153"/>
        <end position="164"/>
    </location>
</feature>